<feature type="signal peptide" evidence="1">
    <location>
        <begin position="1"/>
        <end position="18"/>
    </location>
</feature>
<gene>
    <name evidence="2" type="ORF">BXY66_0584</name>
</gene>
<protein>
    <submittedName>
        <fullName evidence="2">Ca-activated chloride channel family protein</fullName>
    </submittedName>
</protein>
<dbReference type="Pfam" id="PF06707">
    <property type="entry name" value="DUF1194"/>
    <property type="match status" value="1"/>
</dbReference>
<accession>A0A4R1NJT8</accession>
<sequence>MLRNLSISLCLMAPPASACDIALLLAVDVSGSVDAQEYRIQMDGLAAGLRDGVVVEALIKAEAAVALMQWTGERRQQVSVPWTRVRNTIEAEALAVAVEQMPRAWTKYSTAIGDALWRGADLIEQAPECRRKVIDVSGDGVSNEGIEPSEGRSRLDNLGVTVNALVIETDEADLTGYFWENVITGSGAFVVTANGFADYPARIRQKLIREVAEQFADNR</sequence>
<dbReference type="OrthoDB" id="9792179at2"/>
<dbReference type="EMBL" id="SMGR01000001">
    <property type="protein sequence ID" value="TCL08547.1"/>
    <property type="molecule type" value="Genomic_DNA"/>
</dbReference>
<reference evidence="2 3" key="1">
    <citation type="submission" date="2019-03" db="EMBL/GenBank/DDBJ databases">
        <title>Genomic Encyclopedia of Archaeal and Bacterial Type Strains, Phase II (KMG-II): from individual species to whole genera.</title>
        <authorList>
            <person name="Goeker M."/>
        </authorList>
    </citation>
    <scope>NUCLEOTIDE SEQUENCE [LARGE SCALE GENOMIC DNA]</scope>
    <source>
        <strain evidence="2 3">DSM 26433</strain>
    </source>
</reference>
<dbReference type="SUPFAM" id="SSF53300">
    <property type="entry name" value="vWA-like"/>
    <property type="match status" value="1"/>
</dbReference>
<dbReference type="AlphaFoldDB" id="A0A4R1NJT8"/>
<evidence type="ECO:0000313" key="2">
    <source>
        <dbReference type="EMBL" id="TCL08547.1"/>
    </source>
</evidence>
<feature type="chain" id="PRO_5020411920" evidence="1">
    <location>
        <begin position="19"/>
        <end position="219"/>
    </location>
</feature>
<evidence type="ECO:0000313" key="3">
    <source>
        <dbReference type="Proteomes" id="UP000295673"/>
    </source>
</evidence>
<dbReference type="InterPro" id="IPR010607">
    <property type="entry name" value="DUF1194"/>
</dbReference>
<comment type="caution">
    <text evidence="2">The sequence shown here is derived from an EMBL/GenBank/DDBJ whole genome shotgun (WGS) entry which is preliminary data.</text>
</comment>
<dbReference type="Gene3D" id="3.40.50.410">
    <property type="entry name" value="von Willebrand factor, type A domain"/>
    <property type="match status" value="1"/>
</dbReference>
<dbReference type="InterPro" id="IPR036465">
    <property type="entry name" value="vWFA_dom_sf"/>
</dbReference>
<organism evidence="2 3">
    <name type="scientific">Shimia isoporae</name>
    <dbReference type="NCBI Taxonomy" id="647720"/>
    <lineage>
        <taxon>Bacteria</taxon>
        <taxon>Pseudomonadati</taxon>
        <taxon>Pseudomonadota</taxon>
        <taxon>Alphaproteobacteria</taxon>
        <taxon>Rhodobacterales</taxon>
        <taxon>Roseobacteraceae</taxon>
    </lineage>
</organism>
<keyword evidence="3" id="KW-1185">Reference proteome</keyword>
<dbReference type="Proteomes" id="UP000295673">
    <property type="component" value="Unassembled WGS sequence"/>
</dbReference>
<evidence type="ECO:0000256" key="1">
    <source>
        <dbReference type="SAM" id="SignalP"/>
    </source>
</evidence>
<keyword evidence="1" id="KW-0732">Signal</keyword>
<name>A0A4R1NJT8_9RHOB</name>
<proteinExistence type="predicted"/>